<dbReference type="InterPro" id="IPR050399">
    <property type="entry name" value="HPr"/>
</dbReference>
<sequence length="85" mass="9503">MIQREITVANCNGFHLRPAALFTQTASDFQSTVRILYNGQKAEGRNLLEILKLGIEEGSRVTLVIDGSDEKEAMEELLGIFYKSI</sequence>
<keyword evidence="3" id="KW-0598">Phosphotransferase system</keyword>
<keyword evidence="6" id="KW-1185">Reference proteome</keyword>
<evidence type="ECO:0000256" key="1">
    <source>
        <dbReference type="ARBA" id="ARBA00004496"/>
    </source>
</evidence>
<name>A0ABV9PYY3_9BACL</name>
<accession>A0ABV9PYY3</accession>
<dbReference type="Pfam" id="PF00381">
    <property type="entry name" value="PTS-HPr"/>
    <property type="match status" value="1"/>
</dbReference>
<dbReference type="PROSITE" id="PS51350">
    <property type="entry name" value="PTS_HPR_DOM"/>
    <property type="match status" value="1"/>
</dbReference>
<feature type="domain" description="HPr" evidence="4">
    <location>
        <begin position="1"/>
        <end position="85"/>
    </location>
</feature>
<gene>
    <name evidence="5" type="ORF">ACFO8Q_05120</name>
</gene>
<evidence type="ECO:0000313" key="5">
    <source>
        <dbReference type="EMBL" id="MFC4766754.1"/>
    </source>
</evidence>
<dbReference type="PANTHER" id="PTHR33705">
    <property type="entry name" value="PHOSPHOCARRIER PROTEIN HPR"/>
    <property type="match status" value="1"/>
</dbReference>
<dbReference type="NCBIfam" id="TIGR01003">
    <property type="entry name" value="PTS_HPr_family"/>
    <property type="match status" value="1"/>
</dbReference>
<dbReference type="PRINTS" id="PR00107">
    <property type="entry name" value="PHOSPHOCPHPR"/>
</dbReference>
<comment type="caution">
    <text evidence="5">The sequence shown here is derived from an EMBL/GenBank/DDBJ whole genome shotgun (WGS) entry which is preliminary data.</text>
</comment>
<keyword evidence="2" id="KW-0963">Cytoplasm</keyword>
<evidence type="ECO:0000256" key="3">
    <source>
        <dbReference type="ARBA" id="ARBA00022683"/>
    </source>
</evidence>
<evidence type="ECO:0000259" key="4">
    <source>
        <dbReference type="PROSITE" id="PS51350"/>
    </source>
</evidence>
<evidence type="ECO:0000256" key="2">
    <source>
        <dbReference type="ARBA" id="ARBA00022490"/>
    </source>
</evidence>
<dbReference type="PANTHER" id="PTHR33705:SF2">
    <property type="entry name" value="PHOSPHOCARRIER PROTEIN NPR"/>
    <property type="match status" value="1"/>
</dbReference>
<dbReference type="RefSeq" id="WP_380024649.1">
    <property type="nucleotide sequence ID" value="NZ_JBHSHC010000029.1"/>
</dbReference>
<reference evidence="6" key="1">
    <citation type="journal article" date="2019" name="Int. J. Syst. Evol. Microbiol.">
        <title>The Global Catalogue of Microorganisms (GCM) 10K type strain sequencing project: providing services to taxonomists for standard genome sequencing and annotation.</title>
        <authorList>
            <consortium name="The Broad Institute Genomics Platform"/>
            <consortium name="The Broad Institute Genome Sequencing Center for Infectious Disease"/>
            <person name="Wu L."/>
            <person name="Ma J."/>
        </authorList>
    </citation>
    <scope>NUCLEOTIDE SEQUENCE [LARGE SCALE GENOMIC DNA]</scope>
    <source>
        <strain evidence="6">WYCCWR 12678</strain>
    </source>
</reference>
<dbReference type="Proteomes" id="UP001596002">
    <property type="component" value="Unassembled WGS sequence"/>
</dbReference>
<dbReference type="InterPro" id="IPR000032">
    <property type="entry name" value="HPr-like"/>
</dbReference>
<proteinExistence type="predicted"/>
<comment type="subcellular location">
    <subcellularLocation>
        <location evidence="1">Cytoplasm</location>
    </subcellularLocation>
</comment>
<dbReference type="InterPro" id="IPR035895">
    <property type="entry name" value="HPr-like_sf"/>
</dbReference>
<dbReference type="EMBL" id="JBHSHC010000029">
    <property type="protein sequence ID" value="MFC4766754.1"/>
    <property type="molecule type" value="Genomic_DNA"/>
</dbReference>
<evidence type="ECO:0000313" key="6">
    <source>
        <dbReference type="Proteomes" id="UP001596002"/>
    </source>
</evidence>
<protein>
    <submittedName>
        <fullName evidence="5">HPr family phosphocarrier protein</fullName>
    </submittedName>
</protein>
<organism evidence="5 6">
    <name type="scientific">Effusibacillus consociatus</name>
    <dbReference type="NCBI Taxonomy" id="1117041"/>
    <lineage>
        <taxon>Bacteria</taxon>
        <taxon>Bacillati</taxon>
        <taxon>Bacillota</taxon>
        <taxon>Bacilli</taxon>
        <taxon>Bacillales</taxon>
        <taxon>Alicyclobacillaceae</taxon>
        <taxon>Effusibacillus</taxon>
    </lineage>
</organism>
<dbReference type="Gene3D" id="3.30.1340.10">
    <property type="entry name" value="HPr-like"/>
    <property type="match status" value="1"/>
</dbReference>
<dbReference type="SUPFAM" id="SSF55594">
    <property type="entry name" value="HPr-like"/>
    <property type="match status" value="1"/>
</dbReference>